<feature type="non-terminal residue" evidence="1">
    <location>
        <position position="91"/>
    </location>
</feature>
<proteinExistence type="predicted"/>
<dbReference type="AlphaFoldDB" id="A0A382ZVS4"/>
<reference evidence="1" key="1">
    <citation type="submission" date="2018-05" db="EMBL/GenBank/DDBJ databases">
        <authorList>
            <person name="Lanie J.A."/>
            <person name="Ng W.-L."/>
            <person name="Kazmierczak K.M."/>
            <person name="Andrzejewski T.M."/>
            <person name="Davidsen T.M."/>
            <person name="Wayne K.J."/>
            <person name="Tettelin H."/>
            <person name="Glass J.I."/>
            <person name="Rusch D."/>
            <person name="Podicherti R."/>
            <person name="Tsui H.-C.T."/>
            <person name="Winkler M.E."/>
        </authorList>
    </citation>
    <scope>NUCLEOTIDE SEQUENCE</scope>
</reference>
<protein>
    <submittedName>
        <fullName evidence="1">Uncharacterized protein</fullName>
    </submittedName>
</protein>
<dbReference type="EMBL" id="UINC01187026">
    <property type="protein sequence ID" value="SVD99531.1"/>
    <property type="molecule type" value="Genomic_DNA"/>
</dbReference>
<sequence>MYIDVEAKDNTSKNFSMLYRDISPSREVYCIKYQMNGEDSPVQVKGWDNETNSPCAAYACQVEESGDGIALLIYGGSGGIRMKPLEDETEW</sequence>
<organism evidence="1">
    <name type="scientific">marine metagenome</name>
    <dbReference type="NCBI Taxonomy" id="408172"/>
    <lineage>
        <taxon>unclassified sequences</taxon>
        <taxon>metagenomes</taxon>
        <taxon>ecological metagenomes</taxon>
    </lineage>
</organism>
<accession>A0A382ZVS4</accession>
<name>A0A382ZVS4_9ZZZZ</name>
<evidence type="ECO:0000313" key="1">
    <source>
        <dbReference type="EMBL" id="SVD99531.1"/>
    </source>
</evidence>
<gene>
    <name evidence="1" type="ORF">METZ01_LOCUS452385</name>
</gene>